<dbReference type="AlphaFoldDB" id="A0A852TR32"/>
<dbReference type="EMBL" id="JACCCC010000001">
    <property type="protein sequence ID" value="NYE46025.1"/>
    <property type="molecule type" value="Genomic_DNA"/>
</dbReference>
<comment type="caution">
    <text evidence="1">The sequence shown here is derived from an EMBL/GenBank/DDBJ whole genome shotgun (WGS) entry which is preliminary data.</text>
</comment>
<organism evidence="1 2">
    <name type="scientific">Spinactinospora alkalitolerans</name>
    <dbReference type="NCBI Taxonomy" id="687207"/>
    <lineage>
        <taxon>Bacteria</taxon>
        <taxon>Bacillati</taxon>
        <taxon>Actinomycetota</taxon>
        <taxon>Actinomycetes</taxon>
        <taxon>Streptosporangiales</taxon>
        <taxon>Nocardiopsidaceae</taxon>
        <taxon>Spinactinospora</taxon>
    </lineage>
</organism>
<keyword evidence="2" id="KW-1185">Reference proteome</keyword>
<evidence type="ECO:0000313" key="1">
    <source>
        <dbReference type="EMBL" id="NYE46025.1"/>
    </source>
</evidence>
<sequence length="1135" mass="123868">MPQEKPWADILGILRIREEDWRGRIAPVSIIAEAELAPDEVAETARSLGSLFHRKLDREGERSASRTLSGFPACVAGTMAGLATEHYSAEGHGEYWSAFWSATGISHRQKDREIWGDAFLDSLRALGKQQRAQRSGRYYGPILAHAGMPSHCLKDFFTLLIERDAREVNMDAESFRSWALAGEHRLNALALPAQDFIRSDSDYALEIVDRCLVLLDRLRSGHQTSAEEVGLPQRFLSPARQVLDRSHKNQEADPARARLLHPHIRLSPYDLGVHLVLPIDPDELVAVPQWQVEIDGVSATVESADPWDLSDERPETTHPLPGPAGVIMVSPLDGLHSPEELTLVDSANPLLVFEADSGAFIPSGTPLPNALVWILHPDGRRLKADTASPRSLAEADPPFGWEGWCLTQIDLGKARWIALEGSPSRFTSQRPRPRWEYGPALTGAADHAGRPVFSTLPEVWLPSSKAAWAIEIRNDTHQLLTAFTADGDGSVSPLAELPRPVLGAFHVTVRGQRSRGTQTLFTVAEGLDITYSPEVRRPRPEGPAEGRAELSVPAGIRAEPGRLTFTPETVSRSLRLRSRTSAQADIVVTPPHVRLRTTAGTSQWSAHPLPLEIESLADQGDLLIDFPGADPLPPLEARAGRETVQEIRPSRRRGDSPVRYPLAQLVDTARTYRSLRLMLPFGENLIPVADVRPRRLAHGAAYANGRLHLRGFVNTGKVDAACYLDHAPWRVPWITAVGADGVIDLPPELHDSGPGRLLLNVSDPWAGEPDWPRWPDPSSPHCLTYRAPGLPTAHDPGERRLIEFLCGALGSADLRLTVTDAARLWSLQAHTPKLQHPGMRSGLADECIQTLRAEPETALLGHCDADLDPADSTRLLVLSGLATAPQGGEVDIHDAVFLWRRAPAIAAVVTSGTLPWLPVDPAECTGNAQRLLECVVRCCGEVALPILCGQGDPHVRDSVLHTNAVSSLASAPPRSARADGTALPRPLLTLASRRRAARGLQRVFSDESYIGLRRWARPNVTVLDREFTRLPAVYRGPALALTHGRGVSSHADDLEALSALSIELALLARLAARRDADFDFLPVGCLAGAADVADRAGKWWLQLAEIVPELVATDLVLAELSLAGAERTEIHKESR</sequence>
<dbReference type="RefSeq" id="WP_179642190.1">
    <property type="nucleotide sequence ID" value="NZ_BAAAYY010000024.1"/>
</dbReference>
<evidence type="ECO:0000313" key="2">
    <source>
        <dbReference type="Proteomes" id="UP000589036"/>
    </source>
</evidence>
<name>A0A852TR32_9ACTN</name>
<protein>
    <submittedName>
        <fullName evidence="1">Uncharacterized protein</fullName>
    </submittedName>
</protein>
<proteinExistence type="predicted"/>
<gene>
    <name evidence="1" type="ORF">HDA32_001145</name>
</gene>
<reference evidence="1 2" key="1">
    <citation type="submission" date="2020-07" db="EMBL/GenBank/DDBJ databases">
        <title>Sequencing the genomes of 1000 actinobacteria strains.</title>
        <authorList>
            <person name="Klenk H.-P."/>
        </authorList>
    </citation>
    <scope>NUCLEOTIDE SEQUENCE [LARGE SCALE GENOMIC DNA]</scope>
    <source>
        <strain evidence="1 2">CXB654</strain>
    </source>
</reference>
<dbReference type="Proteomes" id="UP000589036">
    <property type="component" value="Unassembled WGS sequence"/>
</dbReference>
<accession>A0A852TR32</accession>